<dbReference type="InterPro" id="IPR006034">
    <property type="entry name" value="Asparaginase/glutaminase-like"/>
</dbReference>
<dbReference type="KEGG" id="palr:HGI30_19955"/>
<feature type="active site" description="O-isoaspartyl threonine intermediate" evidence="3">
    <location>
        <position position="76"/>
    </location>
</feature>
<evidence type="ECO:0000256" key="1">
    <source>
        <dbReference type="ARBA" id="ARBA00010518"/>
    </source>
</evidence>
<feature type="signal peptide" evidence="5">
    <location>
        <begin position="1"/>
        <end position="26"/>
    </location>
</feature>
<dbReference type="PIRSF" id="PIRSF500176">
    <property type="entry name" value="L_ASNase"/>
    <property type="match status" value="1"/>
</dbReference>
<feature type="domain" description="SLH" evidence="6">
    <location>
        <begin position="536"/>
        <end position="591"/>
    </location>
</feature>
<dbReference type="Proteomes" id="UP000502136">
    <property type="component" value="Chromosome"/>
</dbReference>
<dbReference type="InterPro" id="IPR027473">
    <property type="entry name" value="L-asparaginase_C"/>
</dbReference>
<protein>
    <recommendedName>
        <fullName evidence="6">SLH domain-containing protein</fullName>
    </recommendedName>
</protein>
<dbReference type="InterPro" id="IPR036152">
    <property type="entry name" value="Asp/glu_Ase-like_sf"/>
</dbReference>
<dbReference type="InterPro" id="IPR027474">
    <property type="entry name" value="L-asparaginase_N"/>
</dbReference>
<dbReference type="RefSeq" id="WP_168909120.1">
    <property type="nucleotide sequence ID" value="NZ_CP051428.1"/>
</dbReference>
<dbReference type="GO" id="GO:0004067">
    <property type="term" value="F:asparaginase activity"/>
    <property type="evidence" value="ECO:0007669"/>
    <property type="project" value="UniProtKB-UniRule"/>
</dbReference>
<dbReference type="InterPro" id="IPR001119">
    <property type="entry name" value="SLH_dom"/>
</dbReference>
<dbReference type="InterPro" id="IPR006311">
    <property type="entry name" value="TAT_signal"/>
</dbReference>
<feature type="domain" description="SLH" evidence="6">
    <location>
        <begin position="410"/>
        <end position="473"/>
    </location>
</feature>
<dbReference type="FunFam" id="3.40.50.1170:FF:000001">
    <property type="entry name" value="L-asparaginase 2"/>
    <property type="match status" value="1"/>
</dbReference>
<dbReference type="Pfam" id="PF00395">
    <property type="entry name" value="SLH"/>
    <property type="match status" value="3"/>
</dbReference>
<gene>
    <name evidence="7" type="ORF">HGI30_19955</name>
</gene>
<dbReference type="PANTHER" id="PTHR11707:SF28">
    <property type="entry name" value="60 KDA LYSOPHOSPHOLIPASE"/>
    <property type="match status" value="1"/>
</dbReference>
<proteinExistence type="inferred from homology"/>
<reference evidence="7 8" key="1">
    <citation type="submission" date="2020-04" db="EMBL/GenBank/DDBJ databases">
        <title>Novel Paenibacillus strain UniB2 isolated from commercial digestive syrup.</title>
        <authorList>
            <person name="Thorat V."/>
            <person name="Kirdat K."/>
            <person name="Tiwarekar B."/>
            <person name="Yadav A."/>
        </authorList>
    </citation>
    <scope>NUCLEOTIDE SEQUENCE [LARGE SCALE GENOMIC DNA]</scope>
    <source>
        <strain evidence="7 8">UniB2</strain>
    </source>
</reference>
<feature type="binding site" evidence="4">
    <location>
        <begin position="154"/>
        <end position="155"/>
    </location>
    <ligand>
        <name>substrate</name>
    </ligand>
</feature>
<evidence type="ECO:0000259" key="6">
    <source>
        <dbReference type="PROSITE" id="PS51272"/>
    </source>
</evidence>
<keyword evidence="5" id="KW-0732">Signal</keyword>
<dbReference type="SUPFAM" id="SSF53774">
    <property type="entry name" value="Glutaminase/Asparaginase"/>
    <property type="match status" value="1"/>
</dbReference>
<dbReference type="SMART" id="SM00870">
    <property type="entry name" value="Asparaginase"/>
    <property type="match status" value="1"/>
</dbReference>
<dbReference type="PRINTS" id="PR00139">
    <property type="entry name" value="ASNGLNASE"/>
</dbReference>
<dbReference type="Pfam" id="PF17763">
    <property type="entry name" value="Asparaginase_C"/>
    <property type="match status" value="1"/>
</dbReference>
<keyword evidence="8" id="KW-1185">Reference proteome</keyword>
<evidence type="ECO:0000313" key="7">
    <source>
        <dbReference type="EMBL" id="QJC53583.1"/>
    </source>
</evidence>
<dbReference type="InterPro" id="IPR037152">
    <property type="entry name" value="L-asparaginase_N_sf"/>
</dbReference>
<feature type="binding site" evidence="4">
    <location>
        <position position="123"/>
    </location>
    <ligand>
        <name>substrate</name>
    </ligand>
</feature>
<dbReference type="PROSITE" id="PS51272">
    <property type="entry name" value="SLH"/>
    <property type="match status" value="3"/>
</dbReference>
<dbReference type="Pfam" id="PF00710">
    <property type="entry name" value="Asparaginase"/>
    <property type="match status" value="1"/>
</dbReference>
<organism evidence="7 8">
    <name type="scientific">Paenibacillus albicereus</name>
    <dbReference type="NCBI Taxonomy" id="2726185"/>
    <lineage>
        <taxon>Bacteria</taxon>
        <taxon>Bacillati</taxon>
        <taxon>Bacillota</taxon>
        <taxon>Bacilli</taxon>
        <taxon>Bacillales</taxon>
        <taxon>Paenibacillaceae</taxon>
        <taxon>Paenibacillus</taxon>
    </lineage>
</organism>
<dbReference type="PANTHER" id="PTHR11707">
    <property type="entry name" value="L-ASPARAGINASE"/>
    <property type="match status" value="1"/>
</dbReference>
<dbReference type="CDD" id="cd08964">
    <property type="entry name" value="L-asparaginase_II"/>
    <property type="match status" value="1"/>
</dbReference>
<comment type="similarity">
    <text evidence="1">Belongs to the asparaginase 1 family.</text>
</comment>
<dbReference type="InterPro" id="IPR004550">
    <property type="entry name" value="AsnASE_II"/>
</dbReference>
<name>A0A6H2H1M1_9BACL</name>
<keyword evidence="2" id="KW-0378">Hydrolase</keyword>
<accession>A0A6H2H1M1</accession>
<evidence type="ECO:0000313" key="8">
    <source>
        <dbReference type="Proteomes" id="UP000502136"/>
    </source>
</evidence>
<dbReference type="InterPro" id="IPR040919">
    <property type="entry name" value="Asparaginase_C"/>
</dbReference>
<sequence length="591" mass="60850">MATLLTTLQRSAALAAMLSLAAGAFAASGPAPAAAAAEAAAISANPFAPTAEIPAVPEAFQTSELPDVIVVATGGTLAGKAADGTSFQNYRAGTYLMEDLVAQLPGKEKIADVETAQFGNKGSGSYTLQDLYDLSQTVDAALEKYDGAVVTTGTDTMEEIAYFLDLTVRSEKPVVVTGAMRPWDVIGTDGPANLYNAIKLAGSGKTKGYGTVVMLNDVIQTARDVTKANAHRMDTFETPVLGALGYIDEKNISLYRLNARAMASGTPQWRTPFDLTTIAKSNLPAVEIAYAYQGAGGGAIKQFVEDGVKGIVTAGTGAGGLSADMSAARAEAIQKGVLFVTTTRTGSGTMYQGNTPGIIAGDSLNPQHARILLTLALAFSSDYDTVKGWFQTIGTQDVPASGTVEPAAPAPELVASDLAGHWAEEPVKRAASYGIAAGYPDGTFGPDKPVTRAELAVMLMNALNVQPAVAGEPFADAASIGEWARTAVAQAKQLGIVKGYADGSFKPNAPVTRAEMAAMVGAALGLQGPADGRTSFADDAAIPAWAIPALNGIRQKGLIDGRDGNRFEPSAATTRAEASVLLLRAHDLGSA</sequence>
<dbReference type="Gene3D" id="3.40.50.40">
    <property type="match status" value="1"/>
</dbReference>
<dbReference type="SFLD" id="SFLDS00057">
    <property type="entry name" value="Glutaminase/Asparaginase"/>
    <property type="match status" value="1"/>
</dbReference>
<dbReference type="PIRSF" id="PIRSF001220">
    <property type="entry name" value="L-ASNase_gatD"/>
    <property type="match status" value="1"/>
</dbReference>
<dbReference type="AlphaFoldDB" id="A0A6H2H1M1"/>
<evidence type="ECO:0000256" key="2">
    <source>
        <dbReference type="ARBA" id="ARBA00022801"/>
    </source>
</evidence>
<evidence type="ECO:0000256" key="5">
    <source>
        <dbReference type="SAM" id="SignalP"/>
    </source>
</evidence>
<dbReference type="Gene3D" id="3.40.50.1170">
    <property type="entry name" value="L-asparaginase, N-terminal domain"/>
    <property type="match status" value="1"/>
</dbReference>
<dbReference type="PROSITE" id="PS51732">
    <property type="entry name" value="ASN_GLN_ASE_3"/>
    <property type="match status" value="1"/>
</dbReference>
<evidence type="ECO:0000256" key="3">
    <source>
        <dbReference type="PIRSR" id="PIRSR001220-1"/>
    </source>
</evidence>
<dbReference type="PROSITE" id="PS51318">
    <property type="entry name" value="TAT"/>
    <property type="match status" value="1"/>
</dbReference>
<feature type="domain" description="SLH" evidence="6">
    <location>
        <begin position="474"/>
        <end position="534"/>
    </location>
</feature>
<dbReference type="EMBL" id="CP051428">
    <property type="protein sequence ID" value="QJC53583.1"/>
    <property type="molecule type" value="Genomic_DNA"/>
</dbReference>
<feature type="chain" id="PRO_5039048766" description="SLH domain-containing protein" evidence="5">
    <location>
        <begin position="27"/>
        <end position="591"/>
    </location>
</feature>
<evidence type="ECO:0000256" key="4">
    <source>
        <dbReference type="PIRSR" id="PIRSR001220-2"/>
    </source>
</evidence>
<dbReference type="GO" id="GO:0006528">
    <property type="term" value="P:asparagine metabolic process"/>
    <property type="evidence" value="ECO:0007669"/>
    <property type="project" value="InterPro"/>
</dbReference>